<evidence type="ECO:0000256" key="2">
    <source>
        <dbReference type="ARBA" id="ARBA00022803"/>
    </source>
</evidence>
<dbReference type="KEGG" id="vsc:VSVS12_01624"/>
<evidence type="ECO:0000313" key="3">
    <source>
        <dbReference type="EMBL" id="ANU36374.1"/>
    </source>
</evidence>
<dbReference type="InterPro" id="IPR051012">
    <property type="entry name" value="CellSynth/LPSAsmb/PSIAsmb"/>
</dbReference>
<dbReference type="Proteomes" id="UP000092528">
    <property type="component" value="Chromosome 1"/>
</dbReference>
<keyword evidence="4" id="KW-1185">Reference proteome</keyword>
<protein>
    <submittedName>
        <fullName evidence="3">Uncharacterized protein</fullName>
    </submittedName>
</protein>
<gene>
    <name evidence="3" type="ORF">VSVS05_01247</name>
</gene>
<keyword evidence="1" id="KW-0677">Repeat</keyword>
<dbReference type="PROSITE" id="PS51257">
    <property type="entry name" value="PROKAR_LIPOPROTEIN"/>
    <property type="match status" value="1"/>
</dbReference>
<evidence type="ECO:0000256" key="1">
    <source>
        <dbReference type="ARBA" id="ARBA00022737"/>
    </source>
</evidence>
<dbReference type="InterPro" id="IPR011990">
    <property type="entry name" value="TPR-like_helical_dom_sf"/>
</dbReference>
<dbReference type="PROSITE" id="PS50005">
    <property type="entry name" value="TPR"/>
    <property type="match status" value="3"/>
</dbReference>
<dbReference type="PANTHER" id="PTHR45586:SF1">
    <property type="entry name" value="LIPOPOLYSACCHARIDE ASSEMBLY PROTEIN B"/>
    <property type="match status" value="1"/>
</dbReference>
<dbReference type="GeneID" id="96873773"/>
<dbReference type="Gene3D" id="1.25.40.10">
    <property type="entry name" value="Tetratricopeptide repeat domain"/>
    <property type="match status" value="1"/>
</dbReference>
<evidence type="ECO:0000313" key="4">
    <source>
        <dbReference type="Proteomes" id="UP000092528"/>
    </source>
</evidence>
<dbReference type="Pfam" id="PF13431">
    <property type="entry name" value="TPR_17"/>
    <property type="match status" value="1"/>
</dbReference>
<dbReference type="SUPFAM" id="SSF48452">
    <property type="entry name" value="TPR-like"/>
    <property type="match status" value="1"/>
</dbReference>
<accession>A0A1B1NP08</accession>
<dbReference type="EMBL" id="CP016414">
    <property type="protein sequence ID" value="ANU36374.1"/>
    <property type="molecule type" value="Genomic_DNA"/>
</dbReference>
<dbReference type="PANTHER" id="PTHR45586">
    <property type="entry name" value="TPR REPEAT-CONTAINING PROTEIN PA4667"/>
    <property type="match status" value="1"/>
</dbReference>
<keyword evidence="2" id="KW-0802">TPR repeat</keyword>
<dbReference type="InterPro" id="IPR019734">
    <property type="entry name" value="TPR_rpt"/>
</dbReference>
<proteinExistence type="predicted"/>
<dbReference type="PATRIC" id="fig|45658.6.peg.1581"/>
<dbReference type="SMART" id="SM00028">
    <property type="entry name" value="TPR"/>
    <property type="match status" value="4"/>
</dbReference>
<sequence length="253" mass="28839">MTSCISKFIINKQTLIATNCLLLLSACVTIHTDERVTLNISSQEKAEARIELGIGYLQQGNLAKARENFEKALQHTPDYYRAQLSLAHYHQQVGEYQYAENLYRKTLALHPNNGNVLNNYGTFLCKQGNFTAAEGYFKQAIKQPRYYSISASYENAAFCAIKSGDIDKAMIYFSRAIDYEPTRHRAILNLAKLEISQSQLNEARLRLFRLMQTEELNLPVKRKVLTLMIALETKADNATLVERYQQQLAAINT</sequence>
<dbReference type="STRING" id="45658.VSVS12_01624"/>
<organism evidence="3 4">
    <name type="scientific">Vibrio scophthalmi</name>
    <dbReference type="NCBI Taxonomy" id="45658"/>
    <lineage>
        <taxon>Bacteria</taxon>
        <taxon>Pseudomonadati</taxon>
        <taxon>Pseudomonadota</taxon>
        <taxon>Gammaproteobacteria</taxon>
        <taxon>Vibrionales</taxon>
        <taxon>Vibrionaceae</taxon>
        <taxon>Vibrio</taxon>
    </lineage>
</organism>
<dbReference type="RefSeq" id="WP_083163366.1">
    <property type="nucleotide sequence ID" value="NZ_CP016307.1"/>
</dbReference>
<dbReference type="NCBIfam" id="TIGR02521">
    <property type="entry name" value="type_IV_pilW"/>
    <property type="match status" value="1"/>
</dbReference>
<dbReference type="AlphaFoldDB" id="A0A1B1NP08"/>
<dbReference type="Pfam" id="PF13181">
    <property type="entry name" value="TPR_8"/>
    <property type="match status" value="1"/>
</dbReference>
<dbReference type="Pfam" id="PF07719">
    <property type="entry name" value="TPR_2"/>
    <property type="match status" value="1"/>
</dbReference>
<reference evidence="3 4" key="1">
    <citation type="submission" date="2016-07" db="EMBL/GenBank/DDBJ databases">
        <title>Genome sequencing of Vibrio scophthalmi strain VS-05, an isolated from Paralichthys olivaceus.</title>
        <authorList>
            <person name="Han H.-J."/>
        </authorList>
    </citation>
    <scope>NUCLEOTIDE SEQUENCE [LARGE SCALE GENOMIC DNA]</scope>
    <source>
        <strain evidence="3 4">VS-05</strain>
    </source>
</reference>
<dbReference type="PROSITE" id="PS50293">
    <property type="entry name" value="TPR_REGION"/>
    <property type="match status" value="1"/>
</dbReference>
<dbReference type="InterPro" id="IPR013105">
    <property type="entry name" value="TPR_2"/>
</dbReference>
<name>A0A1B1NP08_9VIBR</name>
<dbReference type="InterPro" id="IPR013360">
    <property type="entry name" value="Pilus_4_PilW"/>
</dbReference>